<evidence type="ECO:0000313" key="3">
    <source>
        <dbReference type="EMBL" id="CCE93515.1"/>
    </source>
</evidence>
<evidence type="ECO:0000256" key="1">
    <source>
        <dbReference type="SAM" id="MobiDB-lite"/>
    </source>
</evidence>
<dbReference type="HOGENOM" id="CLU_038609_0_0_1"/>
<name>G8ZYP0_TORDE</name>
<protein>
    <recommendedName>
        <fullName evidence="2">FMR1-interacting protein 1 conserved domain-containing protein</fullName>
    </recommendedName>
</protein>
<accession>G8ZYP0</accession>
<keyword evidence="4" id="KW-1185">Reference proteome</keyword>
<dbReference type="GO" id="GO:0005654">
    <property type="term" value="C:nucleoplasm"/>
    <property type="evidence" value="ECO:0007669"/>
    <property type="project" value="EnsemblFungi"/>
</dbReference>
<feature type="compositionally biased region" description="Pro residues" evidence="1">
    <location>
        <begin position="44"/>
        <end position="54"/>
    </location>
</feature>
<dbReference type="FunCoup" id="G8ZYP0">
    <property type="interactions" value="60"/>
</dbReference>
<gene>
    <name evidence="3" type="primary">TDEL0G01480</name>
    <name evidence="3" type="ORF">TDEL_0G01480</name>
</gene>
<dbReference type="InterPro" id="IPR019496">
    <property type="entry name" value="NUFIP1_cons_dom"/>
</dbReference>
<dbReference type="KEGG" id="tdl:TDEL_0G01480"/>
<evidence type="ECO:0000259" key="2">
    <source>
        <dbReference type="Pfam" id="PF10453"/>
    </source>
</evidence>
<feature type="compositionally biased region" description="Acidic residues" evidence="1">
    <location>
        <begin position="104"/>
        <end position="120"/>
    </location>
</feature>
<feature type="region of interest" description="Disordered" evidence="1">
    <location>
        <begin position="1"/>
        <end position="56"/>
    </location>
</feature>
<sequence length="291" mass="33259">MNYHSYQPYGNGSRPLPRPSSSGTLSGGSTLEPVNKRARLQQSPIPPIVYPPSSQPYLVQPYHVQQPYGVPMMPQPFARNQCSPEPSYREPVQAPKQQQKPVEDELEEEDDDENEEEDEDKGLLDSASVPVISVPGTSITLNTMEDITKWREERKKMWLLKISNNKLKHMQDMGIQEDELKGHRGPLQDAKKQKQFLQSIQSQVSRINPRSTLSVRVAQREMARENSKLLDFIEKLGDSNLLTYELTESEKENCLDLTIKTIGEKGITILHHLERISQTKITVIVNHFEKF</sequence>
<organism evidence="3 4">
    <name type="scientific">Torulaspora delbrueckii</name>
    <name type="common">Yeast</name>
    <name type="synonym">Candida colliculosa</name>
    <dbReference type="NCBI Taxonomy" id="4950"/>
    <lineage>
        <taxon>Eukaryota</taxon>
        <taxon>Fungi</taxon>
        <taxon>Dikarya</taxon>
        <taxon>Ascomycota</taxon>
        <taxon>Saccharomycotina</taxon>
        <taxon>Saccharomycetes</taxon>
        <taxon>Saccharomycetales</taxon>
        <taxon>Saccharomycetaceae</taxon>
        <taxon>Torulaspora</taxon>
    </lineage>
</organism>
<feature type="compositionally biased region" description="Low complexity" evidence="1">
    <location>
        <begin position="91"/>
        <end position="100"/>
    </location>
</feature>
<dbReference type="InParanoid" id="G8ZYP0"/>
<evidence type="ECO:0000313" key="4">
    <source>
        <dbReference type="Proteomes" id="UP000005627"/>
    </source>
</evidence>
<reference evidence="3 4" key="1">
    <citation type="journal article" date="2011" name="Proc. Natl. Acad. Sci. U.S.A.">
        <title>Evolutionary erosion of yeast sex chromosomes by mating-type switching accidents.</title>
        <authorList>
            <person name="Gordon J.L."/>
            <person name="Armisen D."/>
            <person name="Proux-Wera E."/>
            <person name="Oheigeartaigh S.S."/>
            <person name="Byrne K.P."/>
            <person name="Wolfe K.H."/>
        </authorList>
    </citation>
    <scope>NUCLEOTIDE SEQUENCE [LARGE SCALE GENOMIC DNA]</scope>
    <source>
        <strain evidence="4">ATCC 10662 / CBS 1146 / NBRC 0425 / NCYC 2629 / NRRL Y-866</strain>
    </source>
</reference>
<dbReference type="OrthoDB" id="273070at2759"/>
<feature type="domain" description="FMR1-interacting protein 1 conserved" evidence="2">
    <location>
        <begin position="133"/>
        <end position="179"/>
    </location>
</feature>
<dbReference type="Pfam" id="PF10453">
    <property type="entry name" value="NUFIP1"/>
    <property type="match status" value="1"/>
</dbReference>
<dbReference type="GO" id="GO:0000492">
    <property type="term" value="P:box C/D snoRNP assembly"/>
    <property type="evidence" value="ECO:0007669"/>
    <property type="project" value="EnsemblFungi"/>
</dbReference>
<feature type="compositionally biased region" description="Low complexity" evidence="1">
    <location>
        <begin position="12"/>
        <end position="31"/>
    </location>
</feature>
<feature type="region of interest" description="Disordered" evidence="1">
    <location>
        <begin position="68"/>
        <end position="127"/>
    </location>
</feature>
<dbReference type="AlphaFoldDB" id="G8ZYP0"/>
<proteinExistence type="predicted"/>
<dbReference type="EMBL" id="HE616748">
    <property type="protein sequence ID" value="CCE93515.1"/>
    <property type="molecule type" value="Genomic_DNA"/>
</dbReference>
<dbReference type="eggNOG" id="ENOG502S1E3">
    <property type="taxonomic scope" value="Eukaryota"/>
</dbReference>
<feature type="compositionally biased region" description="Polar residues" evidence="1">
    <location>
        <begin position="1"/>
        <end position="10"/>
    </location>
</feature>
<dbReference type="GO" id="GO:0000027">
    <property type="term" value="P:ribosomal large subunit assembly"/>
    <property type="evidence" value="ECO:0007669"/>
    <property type="project" value="EnsemblFungi"/>
</dbReference>
<dbReference type="GeneID" id="11504652"/>
<dbReference type="RefSeq" id="XP_003682726.1">
    <property type="nucleotide sequence ID" value="XM_003682678.1"/>
</dbReference>
<dbReference type="Proteomes" id="UP000005627">
    <property type="component" value="Chromosome 7"/>
</dbReference>
<dbReference type="Gene3D" id="6.10.250.1790">
    <property type="match status" value="1"/>
</dbReference>